<evidence type="ECO:0000256" key="6">
    <source>
        <dbReference type="SAM" id="Phobius"/>
    </source>
</evidence>
<feature type="transmembrane region" description="Helical" evidence="6">
    <location>
        <begin position="220"/>
        <end position="238"/>
    </location>
</feature>
<sequence length="356" mass="36722">MRPTRTAAALGLFLSVAGVDSVAAALLASPAHRGLAAPSSSAGRASSKHVAPLFSRTAGPVVMAKTPAETYDVFVQRGVTNAKLPICKMFLQSVMGGCYVGFGGLLSLSIAGAVPGMALANPGLAKFLFAALFPVNLFLVLTTGAQLYTGNSATVPAAVIEGKVTTRELMKNWAVSFAGNVVGCGGMALAATYCGLNVLGTAELAAATVLKKCAPAVGPTLVKAILCNWLVSLAVFLAGAANDIAGKMVAIWFPISTFVAIGLEHSVANMFILPFGLLAGAKLSFADVIFRNLIPVTIGNTIAGAFIVAAGYSYAFGKLGENAGKPRKKYITHEDTSPLPEEDIKILQQYAKQKAR</sequence>
<dbReference type="PANTHER" id="PTHR30520">
    <property type="entry name" value="FORMATE TRANSPORTER-RELATED"/>
    <property type="match status" value="1"/>
</dbReference>
<evidence type="ECO:0000256" key="1">
    <source>
        <dbReference type="ARBA" id="ARBA00004141"/>
    </source>
</evidence>
<dbReference type="InterPro" id="IPR023271">
    <property type="entry name" value="Aquaporin-like"/>
</dbReference>
<feature type="transmembrane region" description="Helical" evidence="6">
    <location>
        <begin position="296"/>
        <end position="317"/>
    </location>
</feature>
<dbReference type="EMBL" id="JBGBPQ010000016">
    <property type="protein sequence ID" value="KAL1508254.1"/>
    <property type="molecule type" value="Genomic_DNA"/>
</dbReference>
<feature type="signal peptide" evidence="7">
    <location>
        <begin position="1"/>
        <end position="24"/>
    </location>
</feature>
<dbReference type="PANTHER" id="PTHR30520:SF6">
    <property type="entry name" value="FORMATE_NITRATE FAMILY TRANSPORTER (EUROFUNG)"/>
    <property type="match status" value="1"/>
</dbReference>
<comment type="subcellular location">
    <subcellularLocation>
        <location evidence="1">Membrane</location>
        <topology evidence="1">Multi-pass membrane protein</topology>
    </subcellularLocation>
</comment>
<evidence type="ECO:0000313" key="8">
    <source>
        <dbReference type="EMBL" id="KAL1508254.1"/>
    </source>
</evidence>
<feature type="transmembrane region" description="Helical" evidence="6">
    <location>
        <begin position="244"/>
        <end position="263"/>
    </location>
</feature>
<dbReference type="GO" id="GO:0005886">
    <property type="term" value="C:plasma membrane"/>
    <property type="evidence" value="ECO:0007669"/>
    <property type="project" value="TreeGrafter"/>
</dbReference>
<keyword evidence="7" id="KW-0732">Signal</keyword>
<evidence type="ECO:0000256" key="4">
    <source>
        <dbReference type="ARBA" id="ARBA00023136"/>
    </source>
</evidence>
<evidence type="ECO:0000256" key="2">
    <source>
        <dbReference type="ARBA" id="ARBA00022692"/>
    </source>
</evidence>
<feature type="transmembrane region" description="Helical" evidence="6">
    <location>
        <begin position="177"/>
        <end position="199"/>
    </location>
</feature>
<dbReference type="InterPro" id="IPR000292">
    <property type="entry name" value="For/NO2_transpt"/>
</dbReference>
<dbReference type="Gene3D" id="1.20.1080.10">
    <property type="entry name" value="Glycerol uptake facilitator protein"/>
    <property type="match status" value="1"/>
</dbReference>
<name>A0AB34IXV5_PRYPA</name>
<evidence type="ECO:0000313" key="9">
    <source>
        <dbReference type="Proteomes" id="UP001515480"/>
    </source>
</evidence>
<proteinExistence type="inferred from homology"/>
<accession>A0AB34IXV5</accession>
<protein>
    <recommendedName>
        <fullName evidence="10">Formate/nitrite transporter</fullName>
    </recommendedName>
</protein>
<keyword evidence="9" id="KW-1185">Reference proteome</keyword>
<gene>
    <name evidence="8" type="ORF">AB1Y20_004371</name>
</gene>
<feature type="chain" id="PRO_5044321492" description="Formate/nitrite transporter" evidence="7">
    <location>
        <begin position="25"/>
        <end position="356"/>
    </location>
</feature>
<keyword evidence="4 6" id="KW-0472">Membrane</keyword>
<keyword evidence="2 6" id="KW-0812">Transmembrane</keyword>
<dbReference type="GO" id="GO:0015499">
    <property type="term" value="F:formate transmembrane transporter activity"/>
    <property type="evidence" value="ECO:0007669"/>
    <property type="project" value="TreeGrafter"/>
</dbReference>
<feature type="transmembrane region" description="Helical" evidence="6">
    <location>
        <begin position="99"/>
        <end position="120"/>
    </location>
</feature>
<feature type="transmembrane region" description="Helical" evidence="6">
    <location>
        <begin position="127"/>
        <end position="148"/>
    </location>
</feature>
<evidence type="ECO:0008006" key="10">
    <source>
        <dbReference type="Google" id="ProtNLM"/>
    </source>
</evidence>
<dbReference type="AlphaFoldDB" id="A0AB34IXV5"/>
<evidence type="ECO:0000256" key="5">
    <source>
        <dbReference type="ARBA" id="ARBA00049660"/>
    </source>
</evidence>
<reference evidence="8 9" key="1">
    <citation type="journal article" date="2024" name="Science">
        <title>Giant polyketide synthase enzymes in the biosynthesis of giant marine polyether toxins.</title>
        <authorList>
            <person name="Fallon T.R."/>
            <person name="Shende V.V."/>
            <person name="Wierzbicki I.H."/>
            <person name="Pendleton A.L."/>
            <person name="Watervoot N.F."/>
            <person name="Auber R.P."/>
            <person name="Gonzalez D.J."/>
            <person name="Wisecaver J.H."/>
            <person name="Moore B.S."/>
        </authorList>
    </citation>
    <scope>NUCLEOTIDE SEQUENCE [LARGE SCALE GENOMIC DNA]</scope>
    <source>
        <strain evidence="8 9">12B1</strain>
    </source>
</reference>
<evidence type="ECO:0000256" key="3">
    <source>
        <dbReference type="ARBA" id="ARBA00022989"/>
    </source>
</evidence>
<dbReference type="Proteomes" id="UP001515480">
    <property type="component" value="Unassembled WGS sequence"/>
</dbReference>
<organism evidence="8 9">
    <name type="scientific">Prymnesium parvum</name>
    <name type="common">Toxic golden alga</name>
    <dbReference type="NCBI Taxonomy" id="97485"/>
    <lineage>
        <taxon>Eukaryota</taxon>
        <taxon>Haptista</taxon>
        <taxon>Haptophyta</taxon>
        <taxon>Prymnesiophyceae</taxon>
        <taxon>Prymnesiales</taxon>
        <taxon>Prymnesiaceae</taxon>
        <taxon>Prymnesium</taxon>
    </lineage>
</organism>
<comment type="similarity">
    <text evidence="5">Belongs to the FNT transporter (TC 1.A.16) family.</text>
</comment>
<keyword evidence="3 6" id="KW-1133">Transmembrane helix</keyword>
<dbReference type="Pfam" id="PF01226">
    <property type="entry name" value="Form_Nir_trans"/>
    <property type="match status" value="1"/>
</dbReference>
<evidence type="ECO:0000256" key="7">
    <source>
        <dbReference type="SAM" id="SignalP"/>
    </source>
</evidence>
<comment type="caution">
    <text evidence="8">The sequence shown here is derived from an EMBL/GenBank/DDBJ whole genome shotgun (WGS) entry which is preliminary data.</text>
</comment>